<organism evidence="1 2">
    <name type="scientific">Panagrolaimus sp. PS1159</name>
    <dbReference type="NCBI Taxonomy" id="55785"/>
    <lineage>
        <taxon>Eukaryota</taxon>
        <taxon>Metazoa</taxon>
        <taxon>Ecdysozoa</taxon>
        <taxon>Nematoda</taxon>
        <taxon>Chromadorea</taxon>
        <taxon>Rhabditida</taxon>
        <taxon>Tylenchina</taxon>
        <taxon>Panagrolaimomorpha</taxon>
        <taxon>Panagrolaimoidea</taxon>
        <taxon>Panagrolaimidae</taxon>
        <taxon>Panagrolaimus</taxon>
    </lineage>
</organism>
<sequence length="115" mass="13140">MEKIIHDRFNGSSNATNNSTLSLRISAYENSNEASSDSLNKSFQKPLLIQKQKQINFASKFVSQSSFEFQRQQNDKISKPEVSQFKAFQRLLNLNKSNLHSPMSQTPSDPEEEVK</sequence>
<proteinExistence type="predicted"/>
<name>A0AC35EYC4_9BILA</name>
<dbReference type="WBParaSite" id="PS1159_v2.g11904.t1">
    <property type="protein sequence ID" value="PS1159_v2.g11904.t1"/>
    <property type="gene ID" value="PS1159_v2.g11904"/>
</dbReference>
<dbReference type="Proteomes" id="UP000887580">
    <property type="component" value="Unplaced"/>
</dbReference>
<evidence type="ECO:0000313" key="2">
    <source>
        <dbReference type="WBParaSite" id="PS1159_v2.g11904.t1"/>
    </source>
</evidence>
<reference evidence="2" key="1">
    <citation type="submission" date="2022-11" db="UniProtKB">
        <authorList>
            <consortium name="WormBaseParasite"/>
        </authorList>
    </citation>
    <scope>IDENTIFICATION</scope>
</reference>
<evidence type="ECO:0000313" key="1">
    <source>
        <dbReference type="Proteomes" id="UP000887580"/>
    </source>
</evidence>
<protein>
    <submittedName>
        <fullName evidence="2">Uncharacterized protein</fullName>
    </submittedName>
</protein>
<accession>A0AC35EYC4</accession>